<dbReference type="CDD" id="cd18793">
    <property type="entry name" value="SF2_C_SNF"/>
    <property type="match status" value="1"/>
</dbReference>
<dbReference type="PANTHER" id="PTHR45626:SF16">
    <property type="entry name" value="ATP-DEPENDENT HELICASE ULS1"/>
    <property type="match status" value="1"/>
</dbReference>
<dbReference type="Gene3D" id="3.40.50.10810">
    <property type="entry name" value="Tandem AAA-ATPase domain"/>
    <property type="match status" value="3"/>
</dbReference>
<dbReference type="InterPro" id="IPR000330">
    <property type="entry name" value="SNF2_N"/>
</dbReference>
<keyword evidence="10" id="KW-0156">Chromatin regulator</keyword>
<dbReference type="InterPro" id="IPR013083">
    <property type="entry name" value="Znf_RING/FYVE/PHD"/>
</dbReference>
<feature type="region of interest" description="Disordered" evidence="17">
    <location>
        <begin position="615"/>
        <end position="644"/>
    </location>
</feature>
<dbReference type="InterPro" id="IPR050628">
    <property type="entry name" value="SNF2_RAD54_helicase_TF"/>
</dbReference>
<feature type="domain" description="RING-type" evidence="18">
    <location>
        <begin position="1134"/>
        <end position="1173"/>
    </location>
</feature>
<keyword evidence="13" id="KW-0943">RNA-mediated gene silencing</keyword>
<dbReference type="PROSITE" id="PS51194">
    <property type="entry name" value="HELICASE_CTER"/>
    <property type="match status" value="1"/>
</dbReference>
<dbReference type="PROSITE" id="PS51192">
    <property type="entry name" value="HELICASE_ATP_BIND_1"/>
    <property type="match status" value="1"/>
</dbReference>
<evidence type="ECO:0000313" key="22">
    <source>
        <dbReference type="Proteomes" id="UP001172457"/>
    </source>
</evidence>
<evidence type="ECO:0000256" key="1">
    <source>
        <dbReference type="ARBA" id="ARBA00004123"/>
    </source>
</evidence>
<keyword evidence="5 16" id="KW-0863">Zinc-finger</keyword>
<dbReference type="InterPro" id="IPR049730">
    <property type="entry name" value="SNF2/RAD54-like_C"/>
</dbReference>
<feature type="domain" description="Helicase ATP-binding" evidence="19">
    <location>
        <begin position="701"/>
        <end position="980"/>
    </location>
</feature>
<comment type="caution">
    <text evidence="21">The sequence shown here is derived from an EMBL/GenBank/DDBJ whole genome shotgun (WGS) entry which is preliminary data.</text>
</comment>
<keyword evidence="7" id="KW-0347">Helicase</keyword>
<comment type="subcellular location">
    <subcellularLocation>
        <location evidence="1">Nucleus</location>
    </subcellularLocation>
</comment>
<dbReference type="GO" id="GO:0005524">
    <property type="term" value="F:ATP binding"/>
    <property type="evidence" value="ECO:0007669"/>
    <property type="project" value="UniProtKB-KW"/>
</dbReference>
<evidence type="ECO:0000256" key="13">
    <source>
        <dbReference type="ARBA" id="ARBA00023158"/>
    </source>
</evidence>
<keyword evidence="15" id="KW-0539">Nucleus</keyword>
<dbReference type="InterPro" id="IPR017907">
    <property type="entry name" value="Znf_RING_CS"/>
</dbReference>
<dbReference type="GO" id="GO:0008270">
    <property type="term" value="F:zinc ion binding"/>
    <property type="evidence" value="ECO:0007669"/>
    <property type="project" value="UniProtKB-KW"/>
</dbReference>
<dbReference type="FunFam" id="3.40.50.10810:FF:000071">
    <property type="entry name" value="SNF2 domain-containing protein / helicase domain-containing protein / zinc finger protein-like protein"/>
    <property type="match status" value="1"/>
</dbReference>
<keyword evidence="9" id="KW-0067">ATP-binding</keyword>
<dbReference type="InterPro" id="IPR038718">
    <property type="entry name" value="SNF2-like_sf"/>
</dbReference>
<gene>
    <name evidence="21" type="ORF">OSB04_008279</name>
</gene>
<dbReference type="SUPFAM" id="SSF52540">
    <property type="entry name" value="P-loop containing nucleoside triphosphate hydrolases"/>
    <property type="match status" value="2"/>
</dbReference>
<dbReference type="GO" id="GO:0016787">
    <property type="term" value="F:hydrolase activity"/>
    <property type="evidence" value="ECO:0007669"/>
    <property type="project" value="UniProtKB-KW"/>
</dbReference>
<keyword evidence="8" id="KW-0862">Zinc</keyword>
<evidence type="ECO:0000256" key="10">
    <source>
        <dbReference type="ARBA" id="ARBA00022853"/>
    </source>
</evidence>
<dbReference type="Proteomes" id="UP001172457">
    <property type="component" value="Chromosome 2"/>
</dbReference>
<name>A0AA38WT24_9ASTR</name>
<keyword evidence="3" id="KW-0479">Metal-binding</keyword>
<dbReference type="Pfam" id="PF00271">
    <property type="entry name" value="Helicase_C"/>
    <property type="match status" value="1"/>
</dbReference>
<dbReference type="SMART" id="SM00184">
    <property type="entry name" value="RING"/>
    <property type="match status" value="1"/>
</dbReference>
<dbReference type="CDD" id="cd18008">
    <property type="entry name" value="DEXDc_SHPRH-like"/>
    <property type="match status" value="1"/>
</dbReference>
<evidence type="ECO:0000256" key="2">
    <source>
        <dbReference type="ARBA" id="ARBA00008438"/>
    </source>
</evidence>
<reference evidence="21" key="1">
    <citation type="submission" date="2023-03" db="EMBL/GenBank/DDBJ databases">
        <title>Chromosome-scale reference genome and RAD-based genetic map of yellow starthistle (Centaurea solstitialis) reveal putative structural variation and QTLs associated with invader traits.</title>
        <authorList>
            <person name="Reatini B."/>
            <person name="Cang F.A."/>
            <person name="Jiang Q."/>
            <person name="Mckibben M.T.W."/>
            <person name="Barker M.S."/>
            <person name="Rieseberg L.H."/>
            <person name="Dlugosch K.M."/>
        </authorList>
    </citation>
    <scope>NUCLEOTIDE SEQUENCE</scope>
    <source>
        <strain evidence="21">CAN-66</strain>
        <tissue evidence="21">Leaf</tissue>
    </source>
</reference>
<feature type="region of interest" description="Disordered" evidence="17">
    <location>
        <begin position="867"/>
        <end position="908"/>
    </location>
</feature>
<evidence type="ECO:0000256" key="8">
    <source>
        <dbReference type="ARBA" id="ARBA00022833"/>
    </source>
</evidence>
<keyword evidence="11" id="KW-0805">Transcription regulation</keyword>
<organism evidence="21 22">
    <name type="scientific">Centaurea solstitialis</name>
    <name type="common">yellow star-thistle</name>
    <dbReference type="NCBI Taxonomy" id="347529"/>
    <lineage>
        <taxon>Eukaryota</taxon>
        <taxon>Viridiplantae</taxon>
        <taxon>Streptophyta</taxon>
        <taxon>Embryophyta</taxon>
        <taxon>Tracheophyta</taxon>
        <taxon>Spermatophyta</taxon>
        <taxon>Magnoliopsida</taxon>
        <taxon>eudicotyledons</taxon>
        <taxon>Gunneridae</taxon>
        <taxon>Pentapetalae</taxon>
        <taxon>asterids</taxon>
        <taxon>campanulids</taxon>
        <taxon>Asterales</taxon>
        <taxon>Asteraceae</taxon>
        <taxon>Carduoideae</taxon>
        <taxon>Cardueae</taxon>
        <taxon>Centaureinae</taxon>
        <taxon>Centaurea</taxon>
    </lineage>
</organism>
<protein>
    <recommendedName>
        <fullName evidence="23">Helicase-like transcription factor CHR28</fullName>
    </recommendedName>
</protein>
<dbReference type="Pfam" id="PF00176">
    <property type="entry name" value="SNF2-rel_dom"/>
    <property type="match status" value="1"/>
</dbReference>
<keyword evidence="22" id="KW-1185">Reference proteome</keyword>
<evidence type="ECO:0000256" key="7">
    <source>
        <dbReference type="ARBA" id="ARBA00022806"/>
    </source>
</evidence>
<evidence type="ECO:0000256" key="15">
    <source>
        <dbReference type="ARBA" id="ARBA00023242"/>
    </source>
</evidence>
<keyword evidence="12" id="KW-0238">DNA-binding</keyword>
<dbReference type="SMART" id="SM00487">
    <property type="entry name" value="DEXDc"/>
    <property type="match status" value="1"/>
</dbReference>
<dbReference type="SUPFAM" id="SSF57850">
    <property type="entry name" value="RING/U-box"/>
    <property type="match status" value="1"/>
</dbReference>
<evidence type="ECO:0000256" key="12">
    <source>
        <dbReference type="ARBA" id="ARBA00023125"/>
    </source>
</evidence>
<dbReference type="SMART" id="SM00490">
    <property type="entry name" value="HELICc"/>
    <property type="match status" value="1"/>
</dbReference>
<evidence type="ECO:0000256" key="16">
    <source>
        <dbReference type="PROSITE-ProRule" id="PRU00175"/>
    </source>
</evidence>
<evidence type="ECO:0000256" key="6">
    <source>
        <dbReference type="ARBA" id="ARBA00022801"/>
    </source>
</evidence>
<dbReference type="GO" id="GO:0006281">
    <property type="term" value="P:DNA repair"/>
    <property type="evidence" value="ECO:0007669"/>
    <property type="project" value="TreeGrafter"/>
</dbReference>
<evidence type="ECO:0000313" key="21">
    <source>
        <dbReference type="EMBL" id="KAJ9563119.1"/>
    </source>
</evidence>
<dbReference type="InterPro" id="IPR001841">
    <property type="entry name" value="Znf_RING"/>
</dbReference>
<dbReference type="GO" id="GO:0008094">
    <property type="term" value="F:ATP-dependent activity, acting on DNA"/>
    <property type="evidence" value="ECO:0007669"/>
    <property type="project" value="TreeGrafter"/>
</dbReference>
<feature type="domain" description="Helicase C-terminal" evidence="20">
    <location>
        <begin position="1272"/>
        <end position="1425"/>
    </location>
</feature>
<accession>A0AA38WT24</accession>
<dbReference type="PANTHER" id="PTHR45626">
    <property type="entry name" value="TRANSCRIPTION TERMINATION FACTOR 2-RELATED"/>
    <property type="match status" value="1"/>
</dbReference>
<proteinExistence type="inferred from homology"/>
<dbReference type="PROSITE" id="PS00518">
    <property type="entry name" value="ZF_RING_1"/>
    <property type="match status" value="1"/>
</dbReference>
<evidence type="ECO:0000256" key="4">
    <source>
        <dbReference type="ARBA" id="ARBA00022741"/>
    </source>
</evidence>
<evidence type="ECO:0000256" key="11">
    <source>
        <dbReference type="ARBA" id="ARBA00023015"/>
    </source>
</evidence>
<dbReference type="EMBL" id="JARYMX010000002">
    <property type="protein sequence ID" value="KAJ9563119.1"/>
    <property type="molecule type" value="Genomic_DNA"/>
</dbReference>
<evidence type="ECO:0000256" key="17">
    <source>
        <dbReference type="SAM" id="MobiDB-lite"/>
    </source>
</evidence>
<dbReference type="InterPro" id="IPR027417">
    <property type="entry name" value="P-loop_NTPase"/>
</dbReference>
<evidence type="ECO:0000259" key="18">
    <source>
        <dbReference type="PROSITE" id="PS50089"/>
    </source>
</evidence>
<dbReference type="PROSITE" id="PS50089">
    <property type="entry name" value="ZF_RING_2"/>
    <property type="match status" value="1"/>
</dbReference>
<dbReference type="InterPro" id="IPR018957">
    <property type="entry name" value="Znf_C3HC4_RING-type"/>
</dbReference>
<evidence type="ECO:0000259" key="19">
    <source>
        <dbReference type="PROSITE" id="PS51192"/>
    </source>
</evidence>
<dbReference type="FunFam" id="3.40.50.10810:FF:000068">
    <property type="entry name" value="SNF2 domain-containing protein / helicase domain-containing protein / zinc finger protein-like protein"/>
    <property type="match status" value="1"/>
</dbReference>
<evidence type="ECO:0000256" key="9">
    <source>
        <dbReference type="ARBA" id="ARBA00022840"/>
    </source>
</evidence>
<evidence type="ECO:0000256" key="14">
    <source>
        <dbReference type="ARBA" id="ARBA00023163"/>
    </source>
</evidence>
<dbReference type="Gene3D" id="3.30.40.10">
    <property type="entry name" value="Zinc/RING finger domain, C3HC4 (zinc finger)"/>
    <property type="match status" value="1"/>
</dbReference>
<dbReference type="GO" id="GO:0004386">
    <property type="term" value="F:helicase activity"/>
    <property type="evidence" value="ECO:0007669"/>
    <property type="project" value="UniProtKB-KW"/>
</dbReference>
<evidence type="ECO:0000256" key="5">
    <source>
        <dbReference type="ARBA" id="ARBA00022771"/>
    </source>
</evidence>
<evidence type="ECO:0000259" key="20">
    <source>
        <dbReference type="PROSITE" id="PS51194"/>
    </source>
</evidence>
<keyword evidence="4" id="KW-0547">Nucleotide-binding</keyword>
<keyword evidence="6" id="KW-0378">Hydrolase</keyword>
<feature type="compositionally biased region" description="Polar residues" evidence="17">
    <location>
        <begin position="631"/>
        <end position="640"/>
    </location>
</feature>
<dbReference type="InterPro" id="IPR014001">
    <property type="entry name" value="Helicase_ATP-bd"/>
</dbReference>
<dbReference type="GO" id="GO:0003677">
    <property type="term" value="F:DNA binding"/>
    <property type="evidence" value="ECO:0007669"/>
    <property type="project" value="UniProtKB-KW"/>
</dbReference>
<comment type="similarity">
    <text evidence="2">Belongs to the SNF2/RAD54 helicase family. RAD16 subfamily.</text>
</comment>
<evidence type="ECO:0000256" key="3">
    <source>
        <dbReference type="ARBA" id="ARBA00022723"/>
    </source>
</evidence>
<dbReference type="GO" id="GO:0005634">
    <property type="term" value="C:nucleus"/>
    <property type="evidence" value="ECO:0007669"/>
    <property type="project" value="UniProtKB-SubCell"/>
</dbReference>
<dbReference type="InterPro" id="IPR001650">
    <property type="entry name" value="Helicase_C-like"/>
</dbReference>
<dbReference type="Gene3D" id="3.40.50.300">
    <property type="entry name" value="P-loop containing nucleotide triphosphate hydrolases"/>
    <property type="match status" value="1"/>
</dbReference>
<evidence type="ECO:0008006" key="23">
    <source>
        <dbReference type="Google" id="ProtNLM"/>
    </source>
</evidence>
<sequence>MMMSNGGNSYGWVFDADDADLTADDGAMSMDMDSFLSILNEGPPDDSSQVNRLLWCDLARTQGGQSEIMIAEQNPKKPLKEDSIHHRSYWRLELRGWILDFIGCQRQLVKPLMAPRELVRNKDMCFVALKKWSRAQGDMRCLLSDIFFQIALADPSLSIAPCNESALHIGAIEHSQTHDGNICFSSMNSIKTDYVCSLVFFPLDHSETSASRTVCSSGSSDCERQTDNHVLTKVGPVPDVSSKHFSSWSAGDWTVPVPPGDGTSCLASNVVSQDFSSSSHYDTREANFERASGGGTFGINGDHQRMDKYGITDDNVKNPFIDVTGYSDIPCNPDNESSMRNMNGSEPSYSGLSRHCQSSGPHPVIYNNRLSYNDKIASEQHLMHNASSNSASDETQAESIGGGSLVYQNSGIKTYLPSSESSTDTPVKGSTTTSMLPNRRQMVSIMDAKADVPGATLGSARKSFEFADDVDSEKSYDIANWPFTDKGSLHSFSGILDYESRKNHDAKGEQDTKPSRRVIKIIDDTCMGNGTPADSRRFNLHSLAKSFVHRDTSIKKQQVFTKEERENTFVACGNMGSNSIPPKISHQPVGNSSTSGNVTYIDVDDPDICILEDISEPAPRKQSPVDGKSPISAQRSSLSAPPTHVGFNNAKLKANDERFIYRVALQDLSQPKSEAYAPDGSLVVSLLRHQRIALSWMVQKETKSLHCFGGILADDQGLGKTISTIALILKERSPPSSSVHTTEVKKIETETLNLDDDDDDAVTELVKPKQEVDSCLIETNGSSIKSKGSSVQTKSRPAAGTLVVCPTSVLRQWNDELHNKVSSEAKLSVLVYHGANRTKDPFELAKYDVVLTTYAIVSMEVPKQPLVDEDEDETRRRHDFLPVGISPGKKRKYPPSSSKGSKKDKKGMDSELYESLARPLAKVRWFRVVLDEAQSIKNHRTQVARACWGLRAKRRWCLSGTPIQNAIDDLYSYFRFLKYDPYAVYKSFCSTIKAPIQRSPGTGYKKLQAVLKTIMLRRTKATLLDGEPIISLPPKTINLKKVEFTAEERDFYCRLEADSRAQFAEYAAAGTVKQNYVNILLMLLRLRQACDHPLLVKGCSSNSEWKSSIDKAKKLPPEKRTRLLNCLEASLAICSICSDPPEDAVVTTCEHVFCNQCILEHLSSDDSQCPFSKCKVILNTSSVFSKSTLRVSLGDQYHQGNNALVCSGSLKAEVLEPCSTSGSVNSSNIEAAEALDSSKIKAAIEVLQSIAKPRVVAMDAGGGSPEKCPNDNVNGNVVVREKAIVFSQWTRMLDLLEACLKDSSIGYRRLDGTMSVVARDKAVKDFNTLPEVSVMIMSLKAASLGLNMVAACHVMLLDLWWNPTTEDQAIDRAHRIGQTRPVSVLRLTVKDTVEDRILALQQKKREMVSSAFGEDETGSSQTRLTVDDLKYLFQA</sequence>
<keyword evidence="14" id="KW-0804">Transcription</keyword>
<dbReference type="Pfam" id="PF00097">
    <property type="entry name" value="zf-C3HC4"/>
    <property type="match status" value="1"/>
</dbReference>
<dbReference type="GO" id="GO:0080188">
    <property type="term" value="P:gene silencing by siRNA-directed DNA methylation"/>
    <property type="evidence" value="ECO:0007669"/>
    <property type="project" value="UniProtKB-ARBA"/>
</dbReference>